<dbReference type="PROSITE" id="PS51178">
    <property type="entry name" value="PASTA"/>
    <property type="match status" value="1"/>
</dbReference>
<reference evidence="5" key="1">
    <citation type="journal article" date="2020" name="mSystems">
        <title>Genome- and Community-Level Interaction Insights into Carbon Utilization and Element Cycling Functions of Hydrothermarchaeota in Hydrothermal Sediment.</title>
        <authorList>
            <person name="Zhou Z."/>
            <person name="Liu Y."/>
            <person name="Xu W."/>
            <person name="Pan J."/>
            <person name="Luo Z.H."/>
            <person name="Li M."/>
        </authorList>
    </citation>
    <scope>NUCLEOTIDE SEQUENCE [LARGE SCALE GENOMIC DNA]</scope>
    <source>
        <strain evidence="5">SpSt-143</strain>
    </source>
</reference>
<dbReference type="Pfam" id="PF03793">
    <property type="entry name" value="PASTA"/>
    <property type="match status" value="1"/>
</dbReference>
<dbReference type="InterPro" id="IPR050515">
    <property type="entry name" value="Beta-lactam/transpept"/>
</dbReference>
<dbReference type="SUPFAM" id="SSF54184">
    <property type="entry name" value="Penicillin-binding protein 2x (pbp-2x), c-terminal domain"/>
    <property type="match status" value="1"/>
</dbReference>
<comment type="caution">
    <text evidence="5">The sequence shown here is derived from an EMBL/GenBank/DDBJ whole genome shotgun (WGS) entry which is preliminary data.</text>
</comment>
<dbReference type="SUPFAM" id="SSF56601">
    <property type="entry name" value="beta-lactamase/transpeptidase-like"/>
    <property type="match status" value="1"/>
</dbReference>
<gene>
    <name evidence="5" type="ORF">ENO59_09780</name>
</gene>
<comment type="subcellular location">
    <subcellularLocation>
        <location evidence="1">Membrane</location>
    </subcellularLocation>
</comment>
<dbReference type="InterPro" id="IPR012338">
    <property type="entry name" value="Beta-lactam/transpept-like"/>
</dbReference>
<evidence type="ECO:0000256" key="1">
    <source>
        <dbReference type="ARBA" id="ARBA00004370"/>
    </source>
</evidence>
<dbReference type="InterPro" id="IPR036138">
    <property type="entry name" value="PBP_dimer_sf"/>
</dbReference>
<dbReference type="PANTHER" id="PTHR30627:SF1">
    <property type="entry name" value="PEPTIDOGLYCAN D,D-TRANSPEPTIDASE FTSI"/>
    <property type="match status" value="1"/>
</dbReference>
<dbReference type="PANTHER" id="PTHR30627">
    <property type="entry name" value="PEPTIDOGLYCAN D,D-TRANSPEPTIDASE"/>
    <property type="match status" value="1"/>
</dbReference>
<organism evidence="5">
    <name type="scientific">Rhodothermus marinus</name>
    <name type="common">Rhodothermus obamensis</name>
    <dbReference type="NCBI Taxonomy" id="29549"/>
    <lineage>
        <taxon>Bacteria</taxon>
        <taxon>Pseudomonadati</taxon>
        <taxon>Rhodothermota</taxon>
        <taxon>Rhodothermia</taxon>
        <taxon>Rhodothermales</taxon>
        <taxon>Rhodothermaceae</taxon>
        <taxon>Rhodothermus</taxon>
    </lineage>
</organism>
<evidence type="ECO:0000259" key="4">
    <source>
        <dbReference type="PROSITE" id="PS51178"/>
    </source>
</evidence>
<dbReference type="Gene3D" id="3.30.450.330">
    <property type="match status" value="1"/>
</dbReference>
<dbReference type="Gene3D" id="3.40.710.10">
    <property type="entry name" value="DD-peptidase/beta-lactamase superfamily"/>
    <property type="match status" value="1"/>
</dbReference>
<evidence type="ECO:0000256" key="2">
    <source>
        <dbReference type="ARBA" id="ARBA00022645"/>
    </source>
</evidence>
<dbReference type="InterPro" id="IPR001460">
    <property type="entry name" value="PCN-bd_Tpept"/>
</dbReference>
<dbReference type="AlphaFoldDB" id="A0A7V2F7B6"/>
<dbReference type="GO" id="GO:0071555">
    <property type="term" value="P:cell wall organization"/>
    <property type="evidence" value="ECO:0007669"/>
    <property type="project" value="TreeGrafter"/>
</dbReference>
<keyword evidence="3" id="KW-0472">Membrane</keyword>
<accession>A0A7V2F7B6</accession>
<evidence type="ECO:0000256" key="3">
    <source>
        <dbReference type="ARBA" id="ARBA00023136"/>
    </source>
</evidence>
<dbReference type="GO" id="GO:0008658">
    <property type="term" value="F:penicillin binding"/>
    <property type="evidence" value="ECO:0007669"/>
    <property type="project" value="InterPro"/>
</dbReference>
<dbReference type="Gene3D" id="3.90.1310.10">
    <property type="entry name" value="Penicillin-binding protein 2a (Domain 2)"/>
    <property type="match status" value="1"/>
</dbReference>
<dbReference type="GO" id="GO:0005886">
    <property type="term" value="C:plasma membrane"/>
    <property type="evidence" value="ECO:0007669"/>
    <property type="project" value="TreeGrafter"/>
</dbReference>
<dbReference type="EMBL" id="DSGB01000006">
    <property type="protein sequence ID" value="HER96788.1"/>
    <property type="molecule type" value="Genomic_DNA"/>
</dbReference>
<name>A0A7V2F7B6_RHOMR</name>
<dbReference type="InterPro" id="IPR005311">
    <property type="entry name" value="PBP_dimer"/>
</dbReference>
<sequence>MLVRMYLVLALLAAVPLAIAGQMLRIQLGEGEMLRAQGQRQIRAVVPIPAMRGEILDRTGRALAVNVARYDLALDPEEEGFTEARARVLYERLARLTGQPAAYFRQRVARRKSPRYVVLWRGLSEAQKTEIEHWDIPGVILEPHFSRYYPYGSLAAHVLGYVGTDGRGLAGVELQYDRYLQGHPGRRVVQRDRRGVLKPMVGGEVVEPEHGQTLVLTIDLIRQTILEEELQRGVWEAGANWGTAIAMDPRTGAVLALANVPDFDPNQPTAASEEARRNRAITDRLEPGSTFKLVTAVAALEQGVASLDEVIDTGAGWAVFGGRMMRDVHAYGRISFAEALVVSSNVGIAKVATRLKRGVLYQYARNLGFGQPTWIDLPGEVTGTLKRPAQWSGTTLTSMSIGYEVDATPLQVLTAYCALANGGLLVQPYVVAERRTLTGEVVWRMRPDSIRRAFRRETAQQLLPVFERVVNEGTGKAAHIEGLPVAGKTGTAFKAVGGRYQSGAYRASFVGFFPADDPLVALIVVLDEPKRSIYGGQVAAPIFRRVAERWIGTFPKIAERMALTQELPKRPVRPVPSVIGQPMAVAATRLWAEGLEVSTSAMDPLLVARQRPAPADSVPLRTDVRLELAALDSLAPKMPNLIGLSARQAVYWLQTYGTRVRLEGHGRVVAQWPTPGAALPAEAYLRCQ</sequence>
<dbReference type="Pfam" id="PF00905">
    <property type="entry name" value="Transpeptidase"/>
    <property type="match status" value="1"/>
</dbReference>
<proteinExistence type="predicted"/>
<dbReference type="Pfam" id="PF03717">
    <property type="entry name" value="PBP_dimer"/>
    <property type="match status" value="1"/>
</dbReference>
<keyword evidence="2" id="KW-0121">Carboxypeptidase</keyword>
<dbReference type="InterPro" id="IPR005543">
    <property type="entry name" value="PASTA_dom"/>
</dbReference>
<evidence type="ECO:0000313" key="5">
    <source>
        <dbReference type="EMBL" id="HER96788.1"/>
    </source>
</evidence>
<dbReference type="SUPFAM" id="SSF56519">
    <property type="entry name" value="Penicillin binding protein dimerisation domain"/>
    <property type="match status" value="1"/>
</dbReference>
<keyword evidence="2" id="KW-0378">Hydrolase</keyword>
<dbReference type="GO" id="GO:0004180">
    <property type="term" value="F:carboxypeptidase activity"/>
    <property type="evidence" value="ECO:0007669"/>
    <property type="project" value="UniProtKB-KW"/>
</dbReference>
<keyword evidence="2" id="KW-0645">Protease</keyword>
<feature type="domain" description="PASTA" evidence="4">
    <location>
        <begin position="635"/>
        <end position="688"/>
    </location>
</feature>
<protein>
    <submittedName>
        <fullName evidence="5">Penicillin-binding protein</fullName>
    </submittedName>
</protein>